<dbReference type="Gramene" id="C.cajan_24087.t">
    <property type="protein sequence ID" value="C.cajan_24087.t.cds1"/>
    <property type="gene ID" value="C.cajan_24087"/>
</dbReference>
<feature type="compositionally biased region" description="Low complexity" evidence="1">
    <location>
        <begin position="12"/>
        <end position="26"/>
    </location>
</feature>
<protein>
    <submittedName>
        <fullName evidence="2">Uncharacterized protein</fullName>
    </submittedName>
</protein>
<gene>
    <name evidence="2" type="ORF">KK1_025450</name>
</gene>
<proteinExistence type="predicted"/>
<evidence type="ECO:0000256" key="1">
    <source>
        <dbReference type="SAM" id="MobiDB-lite"/>
    </source>
</evidence>
<feature type="region of interest" description="Disordered" evidence="1">
    <location>
        <begin position="1"/>
        <end position="26"/>
    </location>
</feature>
<sequence length="88" mass="9981">MRSHRSRLRAQSGSSRASEVASSTSLSAWLGPWKNSRTLKLIELIPSLIFRPTSDPPIFRRSPRALTFSIKFSLIFSKTHNGNKLHYP</sequence>
<dbReference type="AlphaFoldDB" id="A0A151SD45"/>
<evidence type="ECO:0000313" key="2">
    <source>
        <dbReference type="EMBL" id="KYP52706.1"/>
    </source>
</evidence>
<keyword evidence="3" id="KW-1185">Reference proteome</keyword>
<organism evidence="2 3">
    <name type="scientific">Cajanus cajan</name>
    <name type="common">Pigeon pea</name>
    <name type="synonym">Cajanus indicus</name>
    <dbReference type="NCBI Taxonomy" id="3821"/>
    <lineage>
        <taxon>Eukaryota</taxon>
        <taxon>Viridiplantae</taxon>
        <taxon>Streptophyta</taxon>
        <taxon>Embryophyta</taxon>
        <taxon>Tracheophyta</taxon>
        <taxon>Spermatophyta</taxon>
        <taxon>Magnoliopsida</taxon>
        <taxon>eudicotyledons</taxon>
        <taxon>Gunneridae</taxon>
        <taxon>Pentapetalae</taxon>
        <taxon>rosids</taxon>
        <taxon>fabids</taxon>
        <taxon>Fabales</taxon>
        <taxon>Fabaceae</taxon>
        <taxon>Papilionoideae</taxon>
        <taxon>50 kb inversion clade</taxon>
        <taxon>NPAAA clade</taxon>
        <taxon>indigoferoid/millettioid clade</taxon>
        <taxon>Phaseoleae</taxon>
        <taxon>Cajanus</taxon>
    </lineage>
</organism>
<reference evidence="2" key="1">
    <citation type="journal article" date="2012" name="Nat. Biotechnol.">
        <title>Draft genome sequence of pigeonpea (Cajanus cajan), an orphan legume crop of resource-poor farmers.</title>
        <authorList>
            <person name="Varshney R.K."/>
            <person name="Chen W."/>
            <person name="Li Y."/>
            <person name="Bharti A.K."/>
            <person name="Saxena R.K."/>
            <person name="Schlueter J.A."/>
            <person name="Donoghue M.T."/>
            <person name="Azam S."/>
            <person name="Fan G."/>
            <person name="Whaley A.M."/>
            <person name="Farmer A.D."/>
            <person name="Sheridan J."/>
            <person name="Iwata A."/>
            <person name="Tuteja R."/>
            <person name="Penmetsa R.V."/>
            <person name="Wu W."/>
            <person name="Upadhyaya H.D."/>
            <person name="Yang S.P."/>
            <person name="Shah T."/>
            <person name="Saxena K.B."/>
            <person name="Michael T."/>
            <person name="McCombie W.R."/>
            <person name="Yang B."/>
            <person name="Zhang G."/>
            <person name="Yang H."/>
            <person name="Wang J."/>
            <person name="Spillane C."/>
            <person name="Cook D.R."/>
            <person name="May G.D."/>
            <person name="Xu X."/>
            <person name="Jackson S.A."/>
        </authorList>
    </citation>
    <scope>NUCLEOTIDE SEQUENCE [LARGE SCALE GENOMIC DNA]</scope>
</reference>
<name>A0A151SD45_CAJCA</name>
<dbReference type="Proteomes" id="UP000075243">
    <property type="component" value="Unassembled WGS sequence"/>
</dbReference>
<accession>A0A151SD45</accession>
<dbReference type="EMBL" id="KQ483421">
    <property type="protein sequence ID" value="KYP52706.1"/>
    <property type="molecule type" value="Genomic_DNA"/>
</dbReference>
<evidence type="ECO:0000313" key="3">
    <source>
        <dbReference type="Proteomes" id="UP000075243"/>
    </source>
</evidence>